<gene>
    <name evidence="2" type="ORF">Cvel_7568</name>
</gene>
<dbReference type="PhylomeDB" id="A0A0G4HMK9"/>
<evidence type="ECO:0000313" key="2">
    <source>
        <dbReference type="EMBL" id="CEM45555.1"/>
    </source>
</evidence>
<dbReference type="VEuPathDB" id="CryptoDB:Cvel_7568"/>
<reference evidence="2" key="1">
    <citation type="submission" date="2014-11" db="EMBL/GenBank/DDBJ databases">
        <authorList>
            <person name="Otto D Thomas"/>
            <person name="Naeem Raeece"/>
        </authorList>
    </citation>
    <scope>NUCLEOTIDE SEQUENCE</scope>
</reference>
<accession>A0A0G4HMK9</accession>
<organism evidence="2">
    <name type="scientific">Chromera velia CCMP2878</name>
    <dbReference type="NCBI Taxonomy" id="1169474"/>
    <lineage>
        <taxon>Eukaryota</taxon>
        <taxon>Sar</taxon>
        <taxon>Alveolata</taxon>
        <taxon>Colpodellida</taxon>
        <taxon>Chromeraceae</taxon>
        <taxon>Chromera</taxon>
    </lineage>
</organism>
<dbReference type="AlphaFoldDB" id="A0A0G4HMK9"/>
<feature type="compositionally biased region" description="Low complexity" evidence="1">
    <location>
        <begin position="1"/>
        <end position="11"/>
    </location>
</feature>
<sequence length="210" mass="24178">MMIGRTEAAGKGKAKRRREKQQRKRERQKEVKHRAEINTIRQARGDSHQTNLGASLQGVSVEVQVERRDRVAVQEDRKRRKEERKEWKRQEIQRAEINALRQRQSSLLENQVSLRATGEKEQWGRFSSNSVPQLRDPREIREQQYRITSVHLRSSMETGHTQGKRGFGSSAAPPLRKNVQTYQLASICYCDRVETPSMKGDAGGAQSGET</sequence>
<feature type="compositionally biased region" description="Basic residues" evidence="1">
    <location>
        <begin position="12"/>
        <end position="26"/>
    </location>
</feature>
<proteinExistence type="predicted"/>
<feature type="region of interest" description="Disordered" evidence="1">
    <location>
        <begin position="155"/>
        <end position="176"/>
    </location>
</feature>
<evidence type="ECO:0000256" key="1">
    <source>
        <dbReference type="SAM" id="MobiDB-lite"/>
    </source>
</evidence>
<feature type="region of interest" description="Disordered" evidence="1">
    <location>
        <begin position="1"/>
        <end position="34"/>
    </location>
</feature>
<name>A0A0G4HMK9_9ALVE</name>
<dbReference type="EMBL" id="CDMZ01003217">
    <property type="protein sequence ID" value="CEM45555.1"/>
    <property type="molecule type" value="Genomic_DNA"/>
</dbReference>
<protein>
    <submittedName>
        <fullName evidence="2">Uncharacterized protein</fullName>
    </submittedName>
</protein>